<comment type="caution">
    <text evidence="2">The sequence shown here is derived from an EMBL/GenBank/DDBJ whole genome shotgun (WGS) entry which is preliminary data.</text>
</comment>
<gene>
    <name evidence="2" type="ORF">BDP27DRAFT_424544</name>
</gene>
<evidence type="ECO:0000313" key="2">
    <source>
        <dbReference type="EMBL" id="KAF9072228.1"/>
    </source>
</evidence>
<reference evidence="2" key="1">
    <citation type="submission" date="2020-11" db="EMBL/GenBank/DDBJ databases">
        <authorList>
            <consortium name="DOE Joint Genome Institute"/>
            <person name="Ahrendt S."/>
            <person name="Riley R."/>
            <person name="Andreopoulos W."/>
            <person name="Labutti K."/>
            <person name="Pangilinan J."/>
            <person name="Ruiz-Duenas F.J."/>
            <person name="Barrasa J.M."/>
            <person name="Sanchez-Garcia M."/>
            <person name="Camarero S."/>
            <person name="Miyauchi S."/>
            <person name="Serrano A."/>
            <person name="Linde D."/>
            <person name="Babiker R."/>
            <person name="Drula E."/>
            <person name="Ayuso-Fernandez I."/>
            <person name="Pacheco R."/>
            <person name="Padilla G."/>
            <person name="Ferreira P."/>
            <person name="Barriuso J."/>
            <person name="Kellner H."/>
            <person name="Castanera R."/>
            <person name="Alfaro M."/>
            <person name="Ramirez L."/>
            <person name="Pisabarro A.G."/>
            <person name="Kuo A."/>
            <person name="Tritt A."/>
            <person name="Lipzen A."/>
            <person name="He G."/>
            <person name="Yan M."/>
            <person name="Ng V."/>
            <person name="Cullen D."/>
            <person name="Martin F."/>
            <person name="Rosso M.-N."/>
            <person name="Henrissat B."/>
            <person name="Hibbett D."/>
            <person name="Martinez A.T."/>
            <person name="Grigoriev I.V."/>
        </authorList>
    </citation>
    <scope>NUCLEOTIDE SEQUENCE</scope>
    <source>
        <strain evidence="2">AH 40177</strain>
    </source>
</reference>
<sequence>MAPGQWYLHITVQRTYIHCDSDRFQHHLRPPCLRQLTASRANSAPISLERVFLRMGGYPQEWGSSPNSGRLFLVLECIYSARTVQVARTHGTPQSRGLPTSPNSRDDRGGTRRPYGYRDASPRDATGVRRMQVLPPIQLLGISEFGVRVFHILVLMRCTNCVYNRFWIKESLYNEFELRA</sequence>
<dbReference type="AlphaFoldDB" id="A0A9P5UBL2"/>
<evidence type="ECO:0000256" key="1">
    <source>
        <dbReference type="SAM" id="MobiDB-lite"/>
    </source>
</evidence>
<evidence type="ECO:0000313" key="3">
    <source>
        <dbReference type="Proteomes" id="UP000772434"/>
    </source>
</evidence>
<accession>A0A9P5UBL2</accession>
<feature type="compositionally biased region" description="Polar residues" evidence="1">
    <location>
        <begin position="91"/>
        <end position="103"/>
    </location>
</feature>
<name>A0A9P5UBL2_9AGAR</name>
<dbReference type="EMBL" id="JADNRY010000025">
    <property type="protein sequence ID" value="KAF9072228.1"/>
    <property type="molecule type" value="Genomic_DNA"/>
</dbReference>
<proteinExistence type="predicted"/>
<protein>
    <submittedName>
        <fullName evidence="2">Uncharacterized protein</fullName>
    </submittedName>
</protein>
<organism evidence="2 3">
    <name type="scientific">Rhodocollybia butyracea</name>
    <dbReference type="NCBI Taxonomy" id="206335"/>
    <lineage>
        <taxon>Eukaryota</taxon>
        <taxon>Fungi</taxon>
        <taxon>Dikarya</taxon>
        <taxon>Basidiomycota</taxon>
        <taxon>Agaricomycotina</taxon>
        <taxon>Agaricomycetes</taxon>
        <taxon>Agaricomycetidae</taxon>
        <taxon>Agaricales</taxon>
        <taxon>Marasmiineae</taxon>
        <taxon>Omphalotaceae</taxon>
        <taxon>Rhodocollybia</taxon>
    </lineage>
</organism>
<feature type="region of interest" description="Disordered" evidence="1">
    <location>
        <begin position="88"/>
        <end position="123"/>
    </location>
</feature>
<dbReference type="Proteomes" id="UP000772434">
    <property type="component" value="Unassembled WGS sequence"/>
</dbReference>
<keyword evidence="3" id="KW-1185">Reference proteome</keyword>